<keyword evidence="1" id="KW-0175">Coiled coil</keyword>
<proteinExistence type="predicted"/>
<name>A0A382PU08_9ZZZZ</name>
<dbReference type="EMBL" id="UINC01109786">
    <property type="protein sequence ID" value="SVC76844.1"/>
    <property type="molecule type" value="Genomic_DNA"/>
</dbReference>
<feature type="coiled-coil region" evidence="1">
    <location>
        <begin position="92"/>
        <end position="119"/>
    </location>
</feature>
<protein>
    <submittedName>
        <fullName evidence="2">Uncharacterized protein</fullName>
    </submittedName>
</protein>
<accession>A0A382PU08</accession>
<evidence type="ECO:0000313" key="2">
    <source>
        <dbReference type="EMBL" id="SVC76844.1"/>
    </source>
</evidence>
<sequence length="173" mass="20271">MKKDSEKNNLGAFFEMIDLIGDDISEMLENESSKLNGYECLVVSFNCLTLFCRQVEIDFSQIEDHYNEFKKNPPDGILQSYDGASDVQRSEVEEFNIVLEEIENTLAAFEKRCKKTEEMFDEWNCVFIMYACLRNHCDKVEVNYIELIEDVFKIQSELEKEEKTEPEDPNTLN</sequence>
<gene>
    <name evidence="2" type="ORF">METZ01_LOCUS329698</name>
</gene>
<dbReference type="AlphaFoldDB" id="A0A382PU08"/>
<reference evidence="2" key="1">
    <citation type="submission" date="2018-05" db="EMBL/GenBank/DDBJ databases">
        <authorList>
            <person name="Lanie J.A."/>
            <person name="Ng W.-L."/>
            <person name="Kazmierczak K.M."/>
            <person name="Andrzejewski T.M."/>
            <person name="Davidsen T.M."/>
            <person name="Wayne K.J."/>
            <person name="Tettelin H."/>
            <person name="Glass J.I."/>
            <person name="Rusch D."/>
            <person name="Podicherti R."/>
            <person name="Tsui H.-C.T."/>
            <person name="Winkler M.E."/>
        </authorList>
    </citation>
    <scope>NUCLEOTIDE SEQUENCE</scope>
</reference>
<organism evidence="2">
    <name type="scientific">marine metagenome</name>
    <dbReference type="NCBI Taxonomy" id="408172"/>
    <lineage>
        <taxon>unclassified sequences</taxon>
        <taxon>metagenomes</taxon>
        <taxon>ecological metagenomes</taxon>
    </lineage>
</organism>
<evidence type="ECO:0000256" key="1">
    <source>
        <dbReference type="SAM" id="Coils"/>
    </source>
</evidence>